<reference evidence="1" key="2">
    <citation type="submission" date="2020-11" db="EMBL/GenBank/DDBJ databases">
        <authorList>
            <person name="McCartney M.A."/>
            <person name="Auch B."/>
            <person name="Kono T."/>
            <person name="Mallez S."/>
            <person name="Becker A."/>
            <person name="Gohl D.M."/>
            <person name="Silverstein K.A.T."/>
            <person name="Koren S."/>
            <person name="Bechman K.B."/>
            <person name="Herman A."/>
            <person name="Abrahante J.E."/>
            <person name="Garbe J."/>
        </authorList>
    </citation>
    <scope>NUCLEOTIDE SEQUENCE</scope>
    <source>
        <strain evidence="1">Duluth1</strain>
        <tissue evidence="1">Whole animal</tissue>
    </source>
</reference>
<dbReference type="EMBL" id="JAIWYP010000014">
    <property type="protein sequence ID" value="KAH3711769.1"/>
    <property type="molecule type" value="Genomic_DNA"/>
</dbReference>
<name>A0A9D4BW85_DREPO</name>
<protein>
    <submittedName>
        <fullName evidence="1">Uncharacterized protein</fullName>
    </submittedName>
</protein>
<organism evidence="1 2">
    <name type="scientific">Dreissena polymorpha</name>
    <name type="common">Zebra mussel</name>
    <name type="synonym">Mytilus polymorpha</name>
    <dbReference type="NCBI Taxonomy" id="45954"/>
    <lineage>
        <taxon>Eukaryota</taxon>
        <taxon>Metazoa</taxon>
        <taxon>Spiralia</taxon>
        <taxon>Lophotrochozoa</taxon>
        <taxon>Mollusca</taxon>
        <taxon>Bivalvia</taxon>
        <taxon>Autobranchia</taxon>
        <taxon>Heteroconchia</taxon>
        <taxon>Euheterodonta</taxon>
        <taxon>Imparidentia</taxon>
        <taxon>Neoheterodontei</taxon>
        <taxon>Myida</taxon>
        <taxon>Dreissenoidea</taxon>
        <taxon>Dreissenidae</taxon>
        <taxon>Dreissena</taxon>
    </lineage>
</organism>
<gene>
    <name evidence="1" type="ORF">DPMN_071443</name>
</gene>
<keyword evidence="2" id="KW-1185">Reference proteome</keyword>
<reference evidence="1" key="1">
    <citation type="journal article" date="2019" name="bioRxiv">
        <title>The Genome of the Zebra Mussel, Dreissena polymorpha: A Resource for Invasive Species Research.</title>
        <authorList>
            <person name="McCartney M.A."/>
            <person name="Auch B."/>
            <person name="Kono T."/>
            <person name="Mallez S."/>
            <person name="Zhang Y."/>
            <person name="Obille A."/>
            <person name="Becker A."/>
            <person name="Abrahante J.E."/>
            <person name="Garbe J."/>
            <person name="Badalamenti J.P."/>
            <person name="Herman A."/>
            <person name="Mangelson H."/>
            <person name="Liachko I."/>
            <person name="Sullivan S."/>
            <person name="Sone E.D."/>
            <person name="Koren S."/>
            <person name="Silverstein K.A.T."/>
            <person name="Beckman K.B."/>
            <person name="Gohl D.M."/>
        </authorList>
    </citation>
    <scope>NUCLEOTIDE SEQUENCE</scope>
    <source>
        <strain evidence="1">Duluth1</strain>
        <tissue evidence="1">Whole animal</tissue>
    </source>
</reference>
<sequence>MTISSWENLHYSTKRPSTSKLLRIDNNNNSYPKVSVLLKLLLSSSKHKQKLSQPTFPEVLHEFLYMSPAFN</sequence>
<accession>A0A9D4BW85</accession>
<proteinExistence type="predicted"/>
<evidence type="ECO:0000313" key="1">
    <source>
        <dbReference type="EMBL" id="KAH3711769.1"/>
    </source>
</evidence>
<comment type="caution">
    <text evidence="1">The sequence shown here is derived from an EMBL/GenBank/DDBJ whole genome shotgun (WGS) entry which is preliminary data.</text>
</comment>
<dbReference type="Proteomes" id="UP000828390">
    <property type="component" value="Unassembled WGS sequence"/>
</dbReference>
<dbReference type="AlphaFoldDB" id="A0A9D4BW85"/>
<evidence type="ECO:0000313" key="2">
    <source>
        <dbReference type="Proteomes" id="UP000828390"/>
    </source>
</evidence>